<dbReference type="Gene3D" id="2.10.25.10">
    <property type="entry name" value="Laminin"/>
    <property type="match status" value="2"/>
</dbReference>
<dbReference type="SUPFAM" id="SSF57184">
    <property type="entry name" value="Growth factor receptor domain"/>
    <property type="match status" value="1"/>
</dbReference>
<evidence type="ECO:0000256" key="6">
    <source>
        <dbReference type="ARBA" id="ARBA00023180"/>
    </source>
</evidence>
<dbReference type="PANTHER" id="PTHR24040:SF13">
    <property type="entry name" value="FIBROPELLIN-1"/>
    <property type="match status" value="1"/>
</dbReference>
<evidence type="ECO:0000313" key="10">
    <source>
        <dbReference type="Proteomes" id="UP000828390"/>
    </source>
</evidence>
<feature type="domain" description="EGF-like" evidence="8">
    <location>
        <begin position="14"/>
        <end position="53"/>
    </location>
</feature>
<keyword evidence="10" id="KW-1185">Reference proteome</keyword>
<evidence type="ECO:0000256" key="2">
    <source>
        <dbReference type="ARBA" id="ARBA00022525"/>
    </source>
</evidence>
<dbReference type="InterPro" id="IPR009030">
    <property type="entry name" value="Growth_fac_rcpt_cys_sf"/>
</dbReference>
<dbReference type="InterPro" id="IPR001881">
    <property type="entry name" value="EGF-like_Ca-bd_dom"/>
</dbReference>
<dbReference type="Pfam" id="PF07645">
    <property type="entry name" value="EGF_CA"/>
    <property type="match status" value="2"/>
</dbReference>
<dbReference type="SMART" id="SM00179">
    <property type="entry name" value="EGF_CA"/>
    <property type="match status" value="2"/>
</dbReference>
<gene>
    <name evidence="9" type="ORF">DPMN_009047</name>
</gene>
<dbReference type="SMART" id="SM00181">
    <property type="entry name" value="EGF"/>
    <property type="match status" value="2"/>
</dbReference>
<evidence type="ECO:0000259" key="8">
    <source>
        <dbReference type="PROSITE" id="PS50026"/>
    </source>
</evidence>
<keyword evidence="3 7" id="KW-0245">EGF-like domain</keyword>
<accession>A0A9D4RXV8</accession>
<reference evidence="9" key="1">
    <citation type="journal article" date="2019" name="bioRxiv">
        <title>The Genome of the Zebra Mussel, Dreissena polymorpha: A Resource for Invasive Species Research.</title>
        <authorList>
            <person name="McCartney M.A."/>
            <person name="Auch B."/>
            <person name="Kono T."/>
            <person name="Mallez S."/>
            <person name="Zhang Y."/>
            <person name="Obille A."/>
            <person name="Becker A."/>
            <person name="Abrahante J.E."/>
            <person name="Garbe J."/>
            <person name="Badalamenti J.P."/>
            <person name="Herman A."/>
            <person name="Mangelson H."/>
            <person name="Liachko I."/>
            <person name="Sullivan S."/>
            <person name="Sone E.D."/>
            <person name="Koren S."/>
            <person name="Silverstein K.A.T."/>
            <person name="Beckman K.B."/>
            <person name="Gohl D.M."/>
        </authorList>
    </citation>
    <scope>NUCLEOTIDE SEQUENCE</scope>
    <source>
        <strain evidence="9">Duluth1</strain>
        <tissue evidence="9">Whole animal</tissue>
    </source>
</reference>
<keyword evidence="4" id="KW-0677">Repeat</keyword>
<dbReference type="InterPro" id="IPR051145">
    <property type="entry name" value="GAS-SHBG-PROS"/>
</dbReference>
<protein>
    <recommendedName>
        <fullName evidence="8">EGF-like domain-containing protein</fullName>
    </recommendedName>
</protein>
<dbReference type="InterPro" id="IPR049883">
    <property type="entry name" value="NOTCH1_EGF-like"/>
</dbReference>
<evidence type="ECO:0000256" key="3">
    <source>
        <dbReference type="ARBA" id="ARBA00022536"/>
    </source>
</evidence>
<evidence type="ECO:0000256" key="4">
    <source>
        <dbReference type="ARBA" id="ARBA00022737"/>
    </source>
</evidence>
<dbReference type="InterPro" id="IPR000742">
    <property type="entry name" value="EGF"/>
</dbReference>
<dbReference type="Proteomes" id="UP000828390">
    <property type="component" value="Unassembled WGS sequence"/>
</dbReference>
<comment type="caution">
    <text evidence="7">Lacks conserved residue(s) required for the propagation of feature annotation.</text>
</comment>
<name>A0A9D4RXV8_DREPO</name>
<dbReference type="AlphaFoldDB" id="A0A9D4RXV8"/>
<dbReference type="GO" id="GO:0005509">
    <property type="term" value="F:calcium ion binding"/>
    <property type="evidence" value="ECO:0007669"/>
    <property type="project" value="InterPro"/>
</dbReference>
<sequence>MCSNGWTGSSCDDDVDECNERPGVCEDARRSCSNNMGSFSCDCLQGYEEDASGYCRDINECSDPQLNECTQTCLNAEVSYTCGCKSGYKEVNFTHCSDIDDCNLAVLNDDMETCSKVKDYCKELHNLT</sequence>
<evidence type="ECO:0000313" key="9">
    <source>
        <dbReference type="EMBL" id="KAH3885059.1"/>
    </source>
</evidence>
<dbReference type="PROSITE" id="PS01187">
    <property type="entry name" value="EGF_CA"/>
    <property type="match status" value="1"/>
</dbReference>
<organism evidence="9 10">
    <name type="scientific">Dreissena polymorpha</name>
    <name type="common">Zebra mussel</name>
    <name type="synonym">Mytilus polymorpha</name>
    <dbReference type="NCBI Taxonomy" id="45954"/>
    <lineage>
        <taxon>Eukaryota</taxon>
        <taxon>Metazoa</taxon>
        <taxon>Spiralia</taxon>
        <taxon>Lophotrochozoa</taxon>
        <taxon>Mollusca</taxon>
        <taxon>Bivalvia</taxon>
        <taxon>Autobranchia</taxon>
        <taxon>Heteroconchia</taxon>
        <taxon>Euheterodonta</taxon>
        <taxon>Imparidentia</taxon>
        <taxon>Neoheterodontei</taxon>
        <taxon>Myida</taxon>
        <taxon>Dreissenoidea</taxon>
        <taxon>Dreissenidae</taxon>
        <taxon>Dreissena</taxon>
    </lineage>
</organism>
<dbReference type="InterPro" id="IPR018097">
    <property type="entry name" value="EGF_Ca-bd_CS"/>
</dbReference>
<proteinExistence type="predicted"/>
<keyword evidence="6" id="KW-0325">Glycoprotein</keyword>
<dbReference type="PROSITE" id="PS00010">
    <property type="entry name" value="ASX_HYDROXYL"/>
    <property type="match status" value="1"/>
</dbReference>
<comment type="caution">
    <text evidence="9">The sequence shown here is derived from an EMBL/GenBank/DDBJ whole genome shotgun (WGS) entry which is preliminary data.</text>
</comment>
<dbReference type="PROSITE" id="PS50026">
    <property type="entry name" value="EGF_3"/>
    <property type="match status" value="1"/>
</dbReference>
<comment type="subcellular location">
    <subcellularLocation>
        <location evidence="1">Secreted</location>
    </subcellularLocation>
</comment>
<reference evidence="9" key="2">
    <citation type="submission" date="2020-11" db="EMBL/GenBank/DDBJ databases">
        <authorList>
            <person name="McCartney M.A."/>
            <person name="Auch B."/>
            <person name="Kono T."/>
            <person name="Mallez S."/>
            <person name="Becker A."/>
            <person name="Gohl D.M."/>
            <person name="Silverstein K.A.T."/>
            <person name="Koren S."/>
            <person name="Bechman K.B."/>
            <person name="Herman A."/>
            <person name="Abrahante J.E."/>
            <person name="Garbe J."/>
        </authorList>
    </citation>
    <scope>NUCLEOTIDE SEQUENCE</scope>
    <source>
        <strain evidence="9">Duluth1</strain>
        <tissue evidence="9">Whole animal</tissue>
    </source>
</reference>
<evidence type="ECO:0000256" key="7">
    <source>
        <dbReference type="PROSITE-ProRule" id="PRU00076"/>
    </source>
</evidence>
<keyword evidence="5" id="KW-1015">Disulfide bond</keyword>
<dbReference type="EMBL" id="JAIWYP010000001">
    <property type="protein sequence ID" value="KAH3885059.1"/>
    <property type="molecule type" value="Genomic_DNA"/>
</dbReference>
<dbReference type="GO" id="GO:0005576">
    <property type="term" value="C:extracellular region"/>
    <property type="evidence" value="ECO:0007669"/>
    <property type="project" value="UniProtKB-SubCell"/>
</dbReference>
<dbReference type="PANTHER" id="PTHR24040">
    <property type="entry name" value="LAMININ G-LIKE DOMAIN-CONTAINING PROTEIN"/>
    <property type="match status" value="1"/>
</dbReference>
<evidence type="ECO:0000256" key="5">
    <source>
        <dbReference type="ARBA" id="ARBA00023157"/>
    </source>
</evidence>
<dbReference type="InterPro" id="IPR000152">
    <property type="entry name" value="EGF-type_Asp/Asn_hydroxyl_site"/>
</dbReference>
<evidence type="ECO:0000256" key="1">
    <source>
        <dbReference type="ARBA" id="ARBA00004613"/>
    </source>
</evidence>
<dbReference type="PROSITE" id="PS01186">
    <property type="entry name" value="EGF_2"/>
    <property type="match status" value="1"/>
</dbReference>
<keyword evidence="2" id="KW-0964">Secreted</keyword>